<dbReference type="RefSeq" id="WP_025705796.1">
    <property type="nucleotide sequence ID" value="NZ_CP009287.1"/>
</dbReference>
<protein>
    <submittedName>
        <fullName evidence="1">Uncharacterized protein</fullName>
    </submittedName>
</protein>
<dbReference type="KEGG" id="pgm:PGRAT_10325"/>
<evidence type="ECO:0000313" key="1">
    <source>
        <dbReference type="EMBL" id="AIQ67975.1"/>
    </source>
</evidence>
<sequence>MLGIHQRLAELYTLSCQRPLTSDEETEQRHCLQANAMYCWEMARLNNEAALAADTDDAQWQQEISAQMYEVRVTGRAGRRRN</sequence>
<dbReference type="Proteomes" id="UP000029500">
    <property type="component" value="Chromosome"/>
</dbReference>
<dbReference type="HOGENOM" id="CLU_194548_0_0_9"/>
<gene>
    <name evidence="1" type="ORF">PGRAT_10325</name>
</gene>
<dbReference type="Pfam" id="PF24704">
    <property type="entry name" value="DUF7667"/>
    <property type="match status" value="1"/>
</dbReference>
<dbReference type="AlphaFoldDB" id="A0A089M6I8"/>
<keyword evidence="2" id="KW-1185">Reference proteome</keyword>
<dbReference type="EMBL" id="CP009287">
    <property type="protein sequence ID" value="AIQ67975.1"/>
    <property type="molecule type" value="Genomic_DNA"/>
</dbReference>
<dbReference type="OrthoDB" id="2969567at2"/>
<name>A0A089M6I8_9BACL</name>
<organism evidence="1 2">
    <name type="scientific">Paenibacillus graminis</name>
    <dbReference type="NCBI Taxonomy" id="189425"/>
    <lineage>
        <taxon>Bacteria</taxon>
        <taxon>Bacillati</taxon>
        <taxon>Bacillota</taxon>
        <taxon>Bacilli</taxon>
        <taxon>Bacillales</taxon>
        <taxon>Paenibacillaceae</taxon>
        <taxon>Paenibacillus</taxon>
    </lineage>
</organism>
<dbReference type="eggNOG" id="ENOG5033J4E">
    <property type="taxonomic scope" value="Bacteria"/>
</dbReference>
<accession>A0A089M6I8</accession>
<evidence type="ECO:0000313" key="2">
    <source>
        <dbReference type="Proteomes" id="UP000029500"/>
    </source>
</evidence>
<dbReference type="InterPro" id="IPR056084">
    <property type="entry name" value="DUF7667"/>
</dbReference>
<proteinExistence type="predicted"/>
<reference evidence="1 2" key="1">
    <citation type="submission" date="2014-08" db="EMBL/GenBank/DDBJ databases">
        <title>Comparative genomics of the Paenibacillus odorifer group.</title>
        <authorList>
            <person name="den Bakker H.C."/>
            <person name="Tsai Y.-C."/>
            <person name="Martin N."/>
            <person name="Korlach J."/>
            <person name="Wiedmann M."/>
        </authorList>
    </citation>
    <scope>NUCLEOTIDE SEQUENCE [LARGE SCALE GENOMIC DNA]</scope>
    <source>
        <strain evidence="1 2">DSM 15220</strain>
    </source>
</reference>